<feature type="compositionally biased region" description="Polar residues" evidence="1">
    <location>
        <begin position="93"/>
        <end position="107"/>
    </location>
</feature>
<evidence type="ECO:0000256" key="1">
    <source>
        <dbReference type="SAM" id="MobiDB-lite"/>
    </source>
</evidence>
<dbReference type="EMBL" id="JQDR03012404">
    <property type="protein sequence ID" value="KAA0191284.1"/>
    <property type="molecule type" value="Genomic_DNA"/>
</dbReference>
<gene>
    <name evidence="2" type="ORF">HAZT_HAZT006769</name>
</gene>
<comment type="caution">
    <text evidence="2">The sequence shown here is derived from an EMBL/GenBank/DDBJ whole genome shotgun (WGS) entry which is preliminary data.</text>
</comment>
<evidence type="ECO:0000313" key="2">
    <source>
        <dbReference type="EMBL" id="KAA0191284.1"/>
    </source>
</evidence>
<organism evidence="2">
    <name type="scientific">Hyalella azteca</name>
    <name type="common">Amphipod</name>
    <dbReference type="NCBI Taxonomy" id="294128"/>
    <lineage>
        <taxon>Eukaryota</taxon>
        <taxon>Metazoa</taxon>
        <taxon>Ecdysozoa</taxon>
        <taxon>Arthropoda</taxon>
        <taxon>Crustacea</taxon>
        <taxon>Multicrustacea</taxon>
        <taxon>Malacostraca</taxon>
        <taxon>Eumalacostraca</taxon>
        <taxon>Peracarida</taxon>
        <taxon>Amphipoda</taxon>
        <taxon>Senticaudata</taxon>
        <taxon>Talitrida</taxon>
        <taxon>Talitroidea</taxon>
        <taxon>Hyalellidae</taxon>
        <taxon>Hyalella</taxon>
    </lineage>
</organism>
<name>A0A6A0GWX1_HYAAZ</name>
<accession>A0A6A0GWX1</accession>
<reference evidence="2" key="3">
    <citation type="submission" date="2019-06" db="EMBL/GenBank/DDBJ databases">
        <authorList>
            <person name="Poynton C."/>
            <person name="Hasenbein S."/>
            <person name="Benoit J.B."/>
            <person name="Sepulveda M.S."/>
            <person name="Poelchau M.F."/>
            <person name="Murali S.C."/>
            <person name="Chen S."/>
            <person name="Glastad K.M."/>
            <person name="Werren J.H."/>
            <person name="Vineis J.H."/>
            <person name="Bowen J.L."/>
            <person name="Friedrich M."/>
            <person name="Jones J."/>
            <person name="Robertson H.M."/>
            <person name="Feyereisen R."/>
            <person name="Mechler-Hickson A."/>
            <person name="Mathers N."/>
            <person name="Lee C.E."/>
            <person name="Colbourne J.K."/>
            <person name="Biales A."/>
            <person name="Johnston J.S."/>
            <person name="Wellborn G.A."/>
            <person name="Rosendale A.J."/>
            <person name="Cridge A.G."/>
            <person name="Munoz-Torres M.C."/>
            <person name="Bain P.A."/>
            <person name="Manny A.R."/>
            <person name="Major K.M."/>
            <person name="Lambert F.N."/>
            <person name="Vulpe C.D."/>
            <person name="Tuck P."/>
            <person name="Blalock B.J."/>
            <person name="Lin Y.-Y."/>
            <person name="Smith M.E."/>
            <person name="Ochoa-Acuna H."/>
            <person name="Chen M.-J.M."/>
            <person name="Childers C.P."/>
            <person name="Qu J."/>
            <person name="Dugan S."/>
            <person name="Lee S.L."/>
            <person name="Chao H."/>
            <person name="Dinh H."/>
            <person name="Han Y."/>
            <person name="Doddapaneni H."/>
            <person name="Worley K.C."/>
            <person name="Muzny D.M."/>
            <person name="Gibbs R.A."/>
            <person name="Richards S."/>
        </authorList>
    </citation>
    <scope>NUCLEOTIDE SEQUENCE</scope>
    <source>
        <strain evidence="2">HAZT.00-mixed</strain>
        <tissue evidence="2">Whole organism</tissue>
    </source>
</reference>
<dbReference type="AlphaFoldDB" id="A0A6A0GWX1"/>
<feature type="region of interest" description="Disordered" evidence="1">
    <location>
        <begin position="80"/>
        <end position="107"/>
    </location>
</feature>
<sequence length="107" mass="11077">MDYAYLNQAAAAGFDTSSCSLSGSLTGAMDASAHVPYSYSDLTSCSQMPTAYRYSSAASVRGYNAGMGMSMGVGVGGQNCGVMGRPQDPRTMFPSSVTPVNLQSKSF</sequence>
<reference evidence="2" key="2">
    <citation type="journal article" date="2018" name="Environ. Sci. Technol.">
        <title>The Toxicogenome of Hyalella azteca: A Model for Sediment Ecotoxicology and Evolutionary Toxicology.</title>
        <authorList>
            <person name="Poynton H.C."/>
            <person name="Hasenbein S."/>
            <person name="Benoit J.B."/>
            <person name="Sepulveda M.S."/>
            <person name="Poelchau M.F."/>
            <person name="Hughes D.S.T."/>
            <person name="Murali S.C."/>
            <person name="Chen S."/>
            <person name="Glastad K.M."/>
            <person name="Goodisman M.A.D."/>
            <person name="Werren J.H."/>
            <person name="Vineis J.H."/>
            <person name="Bowen J.L."/>
            <person name="Friedrich M."/>
            <person name="Jones J."/>
            <person name="Robertson H.M."/>
            <person name="Feyereisen R."/>
            <person name="Mechler-Hickson A."/>
            <person name="Mathers N."/>
            <person name="Lee C.E."/>
            <person name="Colbourne J.K."/>
            <person name="Biales A."/>
            <person name="Johnston J.S."/>
            <person name="Wellborn G.A."/>
            <person name="Rosendale A.J."/>
            <person name="Cridge A.G."/>
            <person name="Munoz-Torres M.C."/>
            <person name="Bain P.A."/>
            <person name="Manny A.R."/>
            <person name="Major K.M."/>
            <person name="Lambert F.N."/>
            <person name="Vulpe C.D."/>
            <person name="Tuck P."/>
            <person name="Blalock B.J."/>
            <person name="Lin Y.Y."/>
            <person name="Smith M.E."/>
            <person name="Ochoa-Acuna H."/>
            <person name="Chen M.M."/>
            <person name="Childers C.P."/>
            <person name="Qu J."/>
            <person name="Dugan S."/>
            <person name="Lee S.L."/>
            <person name="Chao H."/>
            <person name="Dinh H."/>
            <person name="Han Y."/>
            <person name="Doddapaneni H."/>
            <person name="Worley K.C."/>
            <person name="Muzny D.M."/>
            <person name="Gibbs R.A."/>
            <person name="Richards S."/>
        </authorList>
    </citation>
    <scope>NUCLEOTIDE SEQUENCE</scope>
    <source>
        <strain evidence="2">HAZT.00-mixed</strain>
        <tissue evidence="2">Whole organism</tissue>
    </source>
</reference>
<reference evidence="2" key="1">
    <citation type="submission" date="2014-08" db="EMBL/GenBank/DDBJ databases">
        <authorList>
            <person name="Murali S."/>
            <person name="Richards S."/>
            <person name="Bandaranaike D."/>
            <person name="Bellair M."/>
            <person name="Blankenburg K."/>
            <person name="Chao H."/>
            <person name="Dinh H."/>
            <person name="Doddapaneni H."/>
            <person name="Dugan-Rocha S."/>
            <person name="Elkadiri S."/>
            <person name="Gnanaolivu R."/>
            <person name="Hughes D."/>
            <person name="Lee S."/>
            <person name="Li M."/>
            <person name="Ming W."/>
            <person name="Munidasa M."/>
            <person name="Muniz J."/>
            <person name="Nguyen L."/>
            <person name="Osuji N."/>
            <person name="Pu L.-L."/>
            <person name="Puazo M."/>
            <person name="Skinner E."/>
            <person name="Qu C."/>
            <person name="Quiroz J."/>
            <person name="Raj R."/>
            <person name="Weissenberger G."/>
            <person name="Xin Y."/>
            <person name="Zou X."/>
            <person name="Han Y."/>
            <person name="Worley K."/>
            <person name="Muzny D."/>
            <person name="Gibbs R."/>
        </authorList>
    </citation>
    <scope>NUCLEOTIDE SEQUENCE</scope>
    <source>
        <strain evidence="2">HAZT.00-mixed</strain>
        <tissue evidence="2">Whole organism</tissue>
    </source>
</reference>
<dbReference type="Proteomes" id="UP000711488">
    <property type="component" value="Unassembled WGS sequence"/>
</dbReference>
<protein>
    <submittedName>
        <fullName evidence="2">Uncharacterized protein</fullName>
    </submittedName>
</protein>
<proteinExistence type="predicted"/>